<dbReference type="Proteomes" id="UP000247832">
    <property type="component" value="Unassembled WGS sequence"/>
</dbReference>
<keyword evidence="2" id="KW-0808">Transferase</keyword>
<dbReference type="NCBIfam" id="NF006743">
    <property type="entry name" value="PRK09270.1-2"/>
    <property type="match status" value="1"/>
</dbReference>
<dbReference type="PANTHER" id="PTHR10285">
    <property type="entry name" value="URIDINE KINASE"/>
    <property type="match status" value="1"/>
</dbReference>
<evidence type="ECO:0000259" key="1">
    <source>
        <dbReference type="Pfam" id="PF00485"/>
    </source>
</evidence>
<organism evidence="2 3">
    <name type="scientific">Arthrobacter livingstonensis</name>
    <dbReference type="NCBI Taxonomy" id="670078"/>
    <lineage>
        <taxon>Bacteria</taxon>
        <taxon>Bacillati</taxon>
        <taxon>Actinomycetota</taxon>
        <taxon>Actinomycetes</taxon>
        <taxon>Micrococcales</taxon>
        <taxon>Micrococcaceae</taxon>
        <taxon>Arthrobacter</taxon>
    </lineage>
</organism>
<accession>A0A2V5L9P0</accession>
<evidence type="ECO:0000313" key="3">
    <source>
        <dbReference type="Proteomes" id="UP000247832"/>
    </source>
</evidence>
<evidence type="ECO:0000313" key="2">
    <source>
        <dbReference type="EMBL" id="PYI66413.1"/>
    </source>
</evidence>
<dbReference type="SUPFAM" id="SSF52540">
    <property type="entry name" value="P-loop containing nucleoside triphosphate hydrolases"/>
    <property type="match status" value="1"/>
</dbReference>
<sequence length="212" mass="22817">MTTPVHLDDLISSAGALAAGGGRVILGITGAPGAGKSTVGTRIVDSLGPDKAVLVPMDGFHLANAVLLANGLRQVKGAIETFDDAGYAKLLQRIREQKSGEIIYAPSFNRDLEEPIAGSIPVTADVPLVVTEGNYLLAEAGAWPSARECLTESWFLDPEQDRRHHWLITRHMDYGKSAEDARLWALGSDEDNARLIEAMAHRADRVLRVKGL</sequence>
<dbReference type="RefSeq" id="WP_110501631.1">
    <property type="nucleotide sequence ID" value="NZ_QJVD01000015.1"/>
</dbReference>
<name>A0A2V5L9P0_9MICC</name>
<feature type="domain" description="Phosphoribulokinase/uridine kinase" evidence="1">
    <location>
        <begin position="25"/>
        <end position="206"/>
    </location>
</feature>
<dbReference type="Pfam" id="PF00485">
    <property type="entry name" value="PRK"/>
    <property type="match status" value="1"/>
</dbReference>
<keyword evidence="3" id="KW-1185">Reference proteome</keyword>
<dbReference type="GO" id="GO:0005524">
    <property type="term" value="F:ATP binding"/>
    <property type="evidence" value="ECO:0007669"/>
    <property type="project" value="InterPro"/>
</dbReference>
<dbReference type="InterPro" id="IPR027417">
    <property type="entry name" value="P-loop_NTPase"/>
</dbReference>
<gene>
    <name evidence="2" type="ORF">CVV68_14035</name>
</gene>
<keyword evidence="2" id="KW-0418">Kinase</keyword>
<protein>
    <submittedName>
        <fullName evidence="2">Nucleoside/nucleotide kinase family protein</fullName>
    </submittedName>
</protein>
<reference evidence="2 3" key="1">
    <citation type="submission" date="2018-05" db="EMBL/GenBank/DDBJ databases">
        <title>Genetic diversity of glacier-inhabiting Cryobacterium bacteria in China and description of Cryobacterium mengkeensis sp. nov. and Arthrobacter glacialis sp. nov.</title>
        <authorList>
            <person name="Liu Q."/>
            <person name="Xin Y.-H."/>
        </authorList>
    </citation>
    <scope>NUCLEOTIDE SEQUENCE [LARGE SCALE GENOMIC DNA]</scope>
    <source>
        <strain evidence="2 3">LI2</strain>
    </source>
</reference>
<dbReference type="AlphaFoldDB" id="A0A2V5L9P0"/>
<dbReference type="Gene3D" id="3.40.50.300">
    <property type="entry name" value="P-loop containing nucleotide triphosphate hydrolases"/>
    <property type="match status" value="1"/>
</dbReference>
<dbReference type="GO" id="GO:0016301">
    <property type="term" value="F:kinase activity"/>
    <property type="evidence" value="ECO:0007669"/>
    <property type="project" value="UniProtKB-KW"/>
</dbReference>
<comment type="caution">
    <text evidence="2">The sequence shown here is derived from an EMBL/GenBank/DDBJ whole genome shotgun (WGS) entry which is preliminary data.</text>
</comment>
<dbReference type="InterPro" id="IPR006083">
    <property type="entry name" value="PRK/URK"/>
</dbReference>
<dbReference type="OrthoDB" id="3192509at2"/>
<proteinExistence type="predicted"/>
<dbReference type="EMBL" id="QJVD01000015">
    <property type="protein sequence ID" value="PYI66413.1"/>
    <property type="molecule type" value="Genomic_DNA"/>
</dbReference>